<sequence>MAGTSRPLPYLISFSLILIFNARLRCPYFIRTLPYISDRSAATSCSFCHNTPGGLRQTRTHLGLAKLALFSPNHVLHDRRGLVRIGLFRIAHVLSRHTGYSISEDPEEEPIEEEPLDEPKEEGLLEESEKEADSDLLSDARSRPGPAESSDSCESKVKPKRGPT</sequence>
<feature type="compositionally biased region" description="Acidic residues" evidence="1">
    <location>
        <begin position="124"/>
        <end position="136"/>
    </location>
</feature>
<protein>
    <submittedName>
        <fullName evidence="2">Uncharacterized protein</fullName>
    </submittedName>
</protein>
<gene>
    <name evidence="2" type="ORF">Tco_0978312</name>
</gene>
<organism evidence="2 3">
    <name type="scientific">Tanacetum coccineum</name>
    <dbReference type="NCBI Taxonomy" id="301880"/>
    <lineage>
        <taxon>Eukaryota</taxon>
        <taxon>Viridiplantae</taxon>
        <taxon>Streptophyta</taxon>
        <taxon>Embryophyta</taxon>
        <taxon>Tracheophyta</taxon>
        <taxon>Spermatophyta</taxon>
        <taxon>Magnoliopsida</taxon>
        <taxon>eudicotyledons</taxon>
        <taxon>Gunneridae</taxon>
        <taxon>Pentapetalae</taxon>
        <taxon>asterids</taxon>
        <taxon>campanulids</taxon>
        <taxon>Asterales</taxon>
        <taxon>Asteraceae</taxon>
        <taxon>Asteroideae</taxon>
        <taxon>Anthemideae</taxon>
        <taxon>Anthemidinae</taxon>
        <taxon>Tanacetum</taxon>
    </lineage>
</organism>
<proteinExistence type="predicted"/>
<feature type="region of interest" description="Disordered" evidence="1">
    <location>
        <begin position="99"/>
        <end position="164"/>
    </location>
</feature>
<comment type="caution">
    <text evidence="2">The sequence shown here is derived from an EMBL/GenBank/DDBJ whole genome shotgun (WGS) entry which is preliminary data.</text>
</comment>
<feature type="compositionally biased region" description="Acidic residues" evidence="1">
    <location>
        <begin position="104"/>
        <end position="116"/>
    </location>
</feature>
<evidence type="ECO:0000313" key="2">
    <source>
        <dbReference type="EMBL" id="GJT52155.1"/>
    </source>
</evidence>
<accession>A0ABQ5EMQ0</accession>
<name>A0ABQ5EMQ0_9ASTR</name>
<dbReference type="EMBL" id="BQNB010016469">
    <property type="protein sequence ID" value="GJT52155.1"/>
    <property type="molecule type" value="Genomic_DNA"/>
</dbReference>
<dbReference type="Proteomes" id="UP001151760">
    <property type="component" value="Unassembled WGS sequence"/>
</dbReference>
<reference evidence="2" key="2">
    <citation type="submission" date="2022-01" db="EMBL/GenBank/DDBJ databases">
        <authorList>
            <person name="Yamashiro T."/>
            <person name="Shiraishi A."/>
            <person name="Satake H."/>
            <person name="Nakayama K."/>
        </authorList>
    </citation>
    <scope>NUCLEOTIDE SEQUENCE</scope>
</reference>
<evidence type="ECO:0000313" key="3">
    <source>
        <dbReference type="Proteomes" id="UP001151760"/>
    </source>
</evidence>
<evidence type="ECO:0000256" key="1">
    <source>
        <dbReference type="SAM" id="MobiDB-lite"/>
    </source>
</evidence>
<reference evidence="2" key="1">
    <citation type="journal article" date="2022" name="Int. J. Mol. Sci.">
        <title>Draft Genome of Tanacetum Coccineum: Genomic Comparison of Closely Related Tanacetum-Family Plants.</title>
        <authorList>
            <person name="Yamashiro T."/>
            <person name="Shiraishi A."/>
            <person name="Nakayama K."/>
            <person name="Satake H."/>
        </authorList>
    </citation>
    <scope>NUCLEOTIDE SEQUENCE</scope>
</reference>
<keyword evidence="3" id="KW-1185">Reference proteome</keyword>